<reference evidence="6" key="2">
    <citation type="submission" date="2015-01" db="EMBL/GenBank/DDBJ databases">
        <title>Evolutionary Origins and Diversification of the Mycorrhizal Mutualists.</title>
        <authorList>
            <consortium name="DOE Joint Genome Institute"/>
            <consortium name="Mycorrhizal Genomics Consortium"/>
            <person name="Kohler A."/>
            <person name="Kuo A."/>
            <person name="Nagy L.G."/>
            <person name="Floudas D."/>
            <person name="Copeland A."/>
            <person name="Barry K.W."/>
            <person name="Cichocki N."/>
            <person name="Veneault-Fourrey C."/>
            <person name="LaButti K."/>
            <person name="Lindquist E.A."/>
            <person name="Lipzen A."/>
            <person name="Lundell T."/>
            <person name="Morin E."/>
            <person name="Murat C."/>
            <person name="Riley R."/>
            <person name="Ohm R."/>
            <person name="Sun H."/>
            <person name="Tunlid A."/>
            <person name="Henrissat B."/>
            <person name="Grigoriev I.V."/>
            <person name="Hibbett D.S."/>
            <person name="Martin F."/>
        </authorList>
    </citation>
    <scope>NUCLEOTIDE SEQUENCE [LARGE SCALE GENOMIC DNA]</scope>
    <source>
        <strain evidence="6">h7</strain>
    </source>
</reference>
<feature type="transmembrane region" description="Helical" evidence="3">
    <location>
        <begin position="199"/>
        <end position="219"/>
    </location>
</feature>
<comment type="similarity">
    <text evidence="2">Belongs to the major facilitator superfamily. Monocarboxylate porter (TC 2.A.1.13) family.</text>
</comment>
<dbReference type="EMBL" id="KN831804">
    <property type="protein sequence ID" value="KIM36537.1"/>
    <property type="molecule type" value="Genomic_DNA"/>
</dbReference>
<gene>
    <name evidence="5" type="ORF">M413DRAFT_78073</name>
</gene>
<keyword evidence="6" id="KW-1185">Reference proteome</keyword>
<organism evidence="5 6">
    <name type="scientific">Hebeloma cylindrosporum</name>
    <dbReference type="NCBI Taxonomy" id="76867"/>
    <lineage>
        <taxon>Eukaryota</taxon>
        <taxon>Fungi</taxon>
        <taxon>Dikarya</taxon>
        <taxon>Basidiomycota</taxon>
        <taxon>Agaricomycotina</taxon>
        <taxon>Agaricomycetes</taxon>
        <taxon>Agaricomycetidae</taxon>
        <taxon>Agaricales</taxon>
        <taxon>Agaricineae</taxon>
        <taxon>Hymenogastraceae</taxon>
        <taxon>Hebeloma</taxon>
    </lineage>
</organism>
<feature type="transmembrane region" description="Helical" evidence="3">
    <location>
        <begin position="112"/>
        <end position="131"/>
    </location>
</feature>
<sequence>MSDNEKVPYNPPALCLFVDEESSIGPHDASVVGHGAPHTVATLSEDSTHTGGGGTQQLSCDGHQYPEHGWKANLTVLGAFIALFCTFGQTNAFGTFQAWYAAHQLRHMPASTISWIGSLQLWTFFFSGAAVGRLFDAYGPTSLMIAGTACYLASMVFTSISNRYYQYILSQGILFGLSVGLLFYPPIASISTHFSRYRATAIGIAVAGSSVGGVVYPIIFQRLFEHIGFAWGVRISGLASGVACIAATMMVTSLSRQKKPGPYFDVKTITDLRFALLAAGSCFVALGLFVPFFYIVEYAGHLSLPNHMSFYVLAVMNAGGVLGRIAPAYISDNIGRFNLLVPSAFLAGLSCVVVWLFAKSLGSVMLFSSLYGFFSGAFISLVTPCVAQISDIGQIGTRIGMLYSIISFPSLLGGPTAGALLARYRGSFSPMIIFAGTSIMVGSLFILASKFAINKRILARV</sequence>
<protein>
    <recommendedName>
        <fullName evidence="4">Major facilitator superfamily (MFS) profile domain-containing protein</fullName>
    </recommendedName>
</protein>
<feature type="transmembrane region" description="Helical" evidence="3">
    <location>
        <begin position="74"/>
        <end position="100"/>
    </location>
</feature>
<dbReference type="Pfam" id="PF07690">
    <property type="entry name" value="MFS_1"/>
    <property type="match status" value="1"/>
</dbReference>
<dbReference type="PROSITE" id="PS50850">
    <property type="entry name" value="MFS"/>
    <property type="match status" value="1"/>
</dbReference>
<keyword evidence="3" id="KW-1133">Transmembrane helix</keyword>
<feature type="transmembrane region" description="Helical" evidence="3">
    <location>
        <begin position="370"/>
        <end position="389"/>
    </location>
</feature>
<feature type="domain" description="Major facilitator superfamily (MFS) profile" evidence="4">
    <location>
        <begin position="71"/>
        <end position="454"/>
    </location>
</feature>
<name>A0A0C2Y664_HEBCY</name>
<keyword evidence="3" id="KW-0472">Membrane</keyword>
<feature type="transmembrane region" description="Helical" evidence="3">
    <location>
        <begin position="274"/>
        <end position="296"/>
    </location>
</feature>
<dbReference type="Gene3D" id="1.20.1250.20">
    <property type="entry name" value="MFS general substrate transporter like domains"/>
    <property type="match status" value="2"/>
</dbReference>
<dbReference type="GO" id="GO:0022857">
    <property type="term" value="F:transmembrane transporter activity"/>
    <property type="evidence" value="ECO:0007669"/>
    <property type="project" value="InterPro"/>
</dbReference>
<dbReference type="InterPro" id="IPR036259">
    <property type="entry name" value="MFS_trans_sf"/>
</dbReference>
<evidence type="ECO:0000259" key="4">
    <source>
        <dbReference type="PROSITE" id="PS50850"/>
    </source>
</evidence>
<dbReference type="HOGENOM" id="CLU_001265_1_1_1"/>
<feature type="transmembrane region" description="Helical" evidence="3">
    <location>
        <begin position="337"/>
        <end position="358"/>
    </location>
</feature>
<accession>A0A0C2Y664</accession>
<comment type="subcellular location">
    <subcellularLocation>
        <location evidence="1">Membrane</location>
        <topology evidence="1">Multi-pass membrane protein</topology>
    </subcellularLocation>
</comment>
<evidence type="ECO:0000256" key="1">
    <source>
        <dbReference type="ARBA" id="ARBA00004141"/>
    </source>
</evidence>
<dbReference type="PANTHER" id="PTHR11360">
    <property type="entry name" value="MONOCARBOXYLATE TRANSPORTER"/>
    <property type="match status" value="1"/>
</dbReference>
<feature type="transmembrane region" description="Helical" evidence="3">
    <location>
        <begin position="231"/>
        <end position="254"/>
    </location>
</feature>
<feature type="transmembrane region" description="Helical" evidence="3">
    <location>
        <begin position="308"/>
        <end position="330"/>
    </location>
</feature>
<dbReference type="PANTHER" id="PTHR11360:SF177">
    <property type="entry name" value="RIBOFLAVIN TRANSPORTER MCH5"/>
    <property type="match status" value="1"/>
</dbReference>
<dbReference type="SUPFAM" id="SSF103473">
    <property type="entry name" value="MFS general substrate transporter"/>
    <property type="match status" value="1"/>
</dbReference>
<keyword evidence="3" id="KW-0812">Transmembrane</keyword>
<proteinExistence type="inferred from homology"/>
<dbReference type="Proteomes" id="UP000053424">
    <property type="component" value="Unassembled WGS sequence"/>
</dbReference>
<dbReference type="InterPro" id="IPR020846">
    <property type="entry name" value="MFS_dom"/>
</dbReference>
<evidence type="ECO:0000256" key="3">
    <source>
        <dbReference type="SAM" id="Phobius"/>
    </source>
</evidence>
<evidence type="ECO:0000313" key="6">
    <source>
        <dbReference type="Proteomes" id="UP000053424"/>
    </source>
</evidence>
<dbReference type="InterPro" id="IPR011701">
    <property type="entry name" value="MFS"/>
</dbReference>
<evidence type="ECO:0000256" key="2">
    <source>
        <dbReference type="ARBA" id="ARBA00006727"/>
    </source>
</evidence>
<dbReference type="GO" id="GO:0016020">
    <property type="term" value="C:membrane"/>
    <property type="evidence" value="ECO:0007669"/>
    <property type="project" value="UniProtKB-SubCell"/>
</dbReference>
<feature type="transmembrane region" description="Helical" evidence="3">
    <location>
        <begin position="143"/>
        <end position="161"/>
    </location>
</feature>
<feature type="transmembrane region" description="Helical" evidence="3">
    <location>
        <begin position="401"/>
        <end position="422"/>
    </location>
</feature>
<dbReference type="InterPro" id="IPR050327">
    <property type="entry name" value="Proton-linked_MCT"/>
</dbReference>
<evidence type="ECO:0000313" key="5">
    <source>
        <dbReference type="EMBL" id="KIM36537.1"/>
    </source>
</evidence>
<dbReference type="AlphaFoldDB" id="A0A0C2Y664"/>
<dbReference type="OrthoDB" id="6509908at2759"/>
<reference evidence="5 6" key="1">
    <citation type="submission" date="2014-04" db="EMBL/GenBank/DDBJ databases">
        <authorList>
            <consortium name="DOE Joint Genome Institute"/>
            <person name="Kuo A."/>
            <person name="Gay G."/>
            <person name="Dore J."/>
            <person name="Kohler A."/>
            <person name="Nagy L.G."/>
            <person name="Floudas D."/>
            <person name="Copeland A."/>
            <person name="Barry K.W."/>
            <person name="Cichocki N."/>
            <person name="Veneault-Fourrey C."/>
            <person name="LaButti K."/>
            <person name="Lindquist E.A."/>
            <person name="Lipzen A."/>
            <person name="Lundell T."/>
            <person name="Morin E."/>
            <person name="Murat C."/>
            <person name="Sun H."/>
            <person name="Tunlid A."/>
            <person name="Henrissat B."/>
            <person name="Grigoriev I.V."/>
            <person name="Hibbett D.S."/>
            <person name="Martin F."/>
            <person name="Nordberg H.P."/>
            <person name="Cantor M.N."/>
            <person name="Hua S.X."/>
        </authorList>
    </citation>
    <scope>NUCLEOTIDE SEQUENCE [LARGE SCALE GENOMIC DNA]</scope>
    <source>
        <strain evidence="6">h7</strain>
    </source>
</reference>
<feature type="transmembrane region" description="Helical" evidence="3">
    <location>
        <begin position="167"/>
        <end position="187"/>
    </location>
</feature>
<feature type="transmembrane region" description="Helical" evidence="3">
    <location>
        <begin position="428"/>
        <end position="448"/>
    </location>
</feature>